<sequence length="404" mass="46488">MKPDKNPSAALSNFGIKRQHTAMMTIKKIKEQMRIEFENVNQSNILTIIMNPRMEHIVAAMTVLGREGIPFQECSLKDYLRLTRLLVVWLIGTGDSNALEWALMVHIIHIFDFPQPVSACRQYLNTITHVSGVVDNMSTLRKNGSPYSSFGIKSIKRRQYPQRTPINEIAPRTSYYLFGSISDDYYPVFDLSAKIGRTVNNQAELKGMMGPRFTPKIAELTVEGDEKDKIVKFHTVGSPVVFLFDNFTSKNDIRRSNYFLYQFKLYHEINYDFFEHVRFVINNEHLVIKENCHTCFGSNMYNKLALLPPAYGGYNISMLSFPFLTGSMLKDGLLLSARQFGRWISRKTLVSTIRNLNGIKREFLRIYTSNEVVLNILIICNDTILRFQRTNVYSITTGAEATFF</sequence>
<dbReference type="AlphaFoldDB" id="A0A0C2JIV1"/>
<proteinExistence type="predicted"/>
<dbReference type="Proteomes" id="UP000031668">
    <property type="component" value="Unassembled WGS sequence"/>
</dbReference>
<dbReference type="EMBL" id="JWZT01002471">
    <property type="protein sequence ID" value="KII69288.1"/>
    <property type="molecule type" value="Genomic_DNA"/>
</dbReference>
<comment type="caution">
    <text evidence="1">The sequence shown here is derived from an EMBL/GenBank/DDBJ whole genome shotgun (WGS) entry which is preliminary data.</text>
</comment>
<evidence type="ECO:0000313" key="1">
    <source>
        <dbReference type="EMBL" id="KII69288.1"/>
    </source>
</evidence>
<accession>A0A0C2JIV1</accession>
<evidence type="ECO:0000313" key="2">
    <source>
        <dbReference type="Proteomes" id="UP000031668"/>
    </source>
</evidence>
<gene>
    <name evidence="1" type="ORF">RF11_13775</name>
</gene>
<keyword evidence="2" id="KW-1185">Reference proteome</keyword>
<protein>
    <submittedName>
        <fullName evidence="1">Uncharacterized protein</fullName>
    </submittedName>
</protein>
<name>A0A0C2JIV1_THEKT</name>
<organism evidence="1 2">
    <name type="scientific">Thelohanellus kitauei</name>
    <name type="common">Myxosporean</name>
    <dbReference type="NCBI Taxonomy" id="669202"/>
    <lineage>
        <taxon>Eukaryota</taxon>
        <taxon>Metazoa</taxon>
        <taxon>Cnidaria</taxon>
        <taxon>Myxozoa</taxon>
        <taxon>Myxosporea</taxon>
        <taxon>Bivalvulida</taxon>
        <taxon>Platysporina</taxon>
        <taxon>Myxobolidae</taxon>
        <taxon>Thelohanellus</taxon>
    </lineage>
</organism>
<reference evidence="1 2" key="1">
    <citation type="journal article" date="2014" name="Genome Biol. Evol.">
        <title>The genome of the myxosporean Thelohanellus kitauei shows adaptations to nutrient acquisition within its fish host.</title>
        <authorList>
            <person name="Yang Y."/>
            <person name="Xiong J."/>
            <person name="Zhou Z."/>
            <person name="Huo F."/>
            <person name="Miao W."/>
            <person name="Ran C."/>
            <person name="Liu Y."/>
            <person name="Zhang J."/>
            <person name="Feng J."/>
            <person name="Wang M."/>
            <person name="Wang M."/>
            <person name="Wang L."/>
            <person name="Yao B."/>
        </authorList>
    </citation>
    <scope>NUCLEOTIDE SEQUENCE [LARGE SCALE GENOMIC DNA]</scope>
    <source>
        <strain evidence="1">Wuqing</strain>
    </source>
</reference>